<dbReference type="PANTHER" id="PTHR30213:SF0">
    <property type="entry name" value="UPF0761 MEMBRANE PROTEIN YIHY"/>
    <property type="match status" value="1"/>
</dbReference>
<comment type="subcellular location">
    <subcellularLocation>
        <location evidence="1">Cell membrane</location>
        <topology evidence="1">Multi-pass membrane protein</topology>
    </subcellularLocation>
</comment>
<feature type="transmembrane region" description="Helical" evidence="7">
    <location>
        <begin position="107"/>
        <end position="129"/>
    </location>
</feature>
<evidence type="ECO:0000256" key="6">
    <source>
        <dbReference type="SAM" id="MobiDB-lite"/>
    </source>
</evidence>
<feature type="transmembrane region" description="Helical" evidence="7">
    <location>
        <begin position="224"/>
        <end position="246"/>
    </location>
</feature>
<dbReference type="EMBL" id="AQQW01000024">
    <property type="protein sequence ID" value="ETW10794.1"/>
    <property type="molecule type" value="Genomic_DNA"/>
</dbReference>
<feature type="transmembrane region" description="Helical" evidence="7">
    <location>
        <begin position="38"/>
        <end position="61"/>
    </location>
</feature>
<keyword evidence="4 7" id="KW-1133">Transmembrane helix</keyword>
<dbReference type="GO" id="GO:0005886">
    <property type="term" value="C:plasma membrane"/>
    <property type="evidence" value="ECO:0007669"/>
    <property type="project" value="UniProtKB-SubCell"/>
</dbReference>
<feature type="transmembrane region" description="Helical" evidence="7">
    <location>
        <begin position="149"/>
        <end position="172"/>
    </location>
</feature>
<reference evidence="8 9" key="1">
    <citation type="journal article" date="2014" name="Antonie Van Leeuwenhoek">
        <title>Roseivivax atlanticus sp. nov., isolated from surface seawater of the Atlantic Ocean.</title>
        <authorList>
            <person name="Li G."/>
            <person name="Lai Q."/>
            <person name="Liu X."/>
            <person name="Sun F."/>
            <person name="Shao Z."/>
        </authorList>
    </citation>
    <scope>NUCLEOTIDE SEQUENCE [LARGE SCALE GENOMIC DNA]</scope>
    <source>
        <strain evidence="8 9">22II-s10s</strain>
    </source>
</reference>
<feature type="region of interest" description="Disordered" evidence="6">
    <location>
        <begin position="287"/>
        <end position="319"/>
    </location>
</feature>
<evidence type="ECO:0000256" key="3">
    <source>
        <dbReference type="ARBA" id="ARBA00022692"/>
    </source>
</evidence>
<accession>W4HDI7</accession>
<evidence type="ECO:0000313" key="8">
    <source>
        <dbReference type="EMBL" id="ETW10794.1"/>
    </source>
</evidence>
<comment type="caution">
    <text evidence="8">The sequence shown here is derived from an EMBL/GenBank/DDBJ whole genome shotgun (WGS) entry which is preliminary data.</text>
</comment>
<proteinExistence type="predicted"/>
<organism evidence="8 9">
    <name type="scientific">Roseivivax marinus</name>
    <dbReference type="NCBI Taxonomy" id="1379903"/>
    <lineage>
        <taxon>Bacteria</taxon>
        <taxon>Pseudomonadati</taxon>
        <taxon>Pseudomonadota</taxon>
        <taxon>Alphaproteobacteria</taxon>
        <taxon>Rhodobacterales</taxon>
        <taxon>Roseobacteraceae</taxon>
        <taxon>Roseivivax</taxon>
    </lineage>
</organism>
<dbReference type="PATRIC" id="fig|1317118.6.peg.4178"/>
<keyword evidence="5 7" id="KW-0472">Membrane</keyword>
<feature type="transmembrane region" description="Helical" evidence="7">
    <location>
        <begin position="258"/>
        <end position="280"/>
    </location>
</feature>
<dbReference type="Proteomes" id="UP000019063">
    <property type="component" value="Unassembled WGS sequence"/>
</dbReference>
<feature type="transmembrane region" description="Helical" evidence="7">
    <location>
        <begin position="192"/>
        <end position="212"/>
    </location>
</feature>
<dbReference type="PIRSF" id="PIRSF035875">
    <property type="entry name" value="RNase_BN"/>
    <property type="match status" value="1"/>
</dbReference>
<evidence type="ECO:0000313" key="9">
    <source>
        <dbReference type="Proteomes" id="UP000019063"/>
    </source>
</evidence>
<dbReference type="Pfam" id="PF03631">
    <property type="entry name" value="Virul_fac_BrkB"/>
    <property type="match status" value="1"/>
</dbReference>
<keyword evidence="2" id="KW-1003">Cell membrane</keyword>
<dbReference type="eggNOG" id="COG1295">
    <property type="taxonomic scope" value="Bacteria"/>
</dbReference>
<evidence type="ECO:0000256" key="4">
    <source>
        <dbReference type="ARBA" id="ARBA00022989"/>
    </source>
</evidence>
<dbReference type="NCBIfam" id="TIGR00765">
    <property type="entry name" value="yihY_not_rbn"/>
    <property type="match status" value="1"/>
</dbReference>
<keyword evidence="3 7" id="KW-0812">Transmembrane</keyword>
<dbReference type="STRING" id="1379903.ATO8_20409"/>
<dbReference type="RefSeq" id="WP_043847297.1">
    <property type="nucleotide sequence ID" value="NZ_AQQW01000024.1"/>
</dbReference>
<dbReference type="AlphaFoldDB" id="W4HDI7"/>
<evidence type="ECO:0000256" key="5">
    <source>
        <dbReference type="ARBA" id="ARBA00023136"/>
    </source>
</evidence>
<name>W4HDI7_9RHOB</name>
<gene>
    <name evidence="8" type="ORF">ATO8_20409</name>
</gene>
<sequence>MARKSERGRRAKTPREIPSKGWRDIALRVWQELTADHVTVVSAGVAFFGLLAIFPAIAALMSITGLFMDPAAIKAQLEEVSSVLPQDAASILQSQAQSVISNSDAGLGFAALLGLGLSLYGASKGMLTLMEGMNIAYDEEEERGFVTQYAVSFVLTIFLILGLLISLGFTVVVPALLGNLGLPETVVTMVEWGRWPLLALFAALGLAVLYRYGPSRENPEWRWVSWGSVIATIMWIIGSIAFSIYVRNFGSYNESYGALGGVIMLLTWLWLSAYIVLLGAEINSEMEHQTEEDTTTGRKLPRGERGAVKADQVGEAPEA</sequence>
<evidence type="ECO:0000256" key="7">
    <source>
        <dbReference type="SAM" id="Phobius"/>
    </source>
</evidence>
<keyword evidence="9" id="KW-1185">Reference proteome</keyword>
<evidence type="ECO:0000256" key="2">
    <source>
        <dbReference type="ARBA" id="ARBA00022475"/>
    </source>
</evidence>
<dbReference type="PANTHER" id="PTHR30213">
    <property type="entry name" value="INNER MEMBRANE PROTEIN YHJD"/>
    <property type="match status" value="1"/>
</dbReference>
<evidence type="ECO:0000256" key="1">
    <source>
        <dbReference type="ARBA" id="ARBA00004651"/>
    </source>
</evidence>
<protein>
    <submittedName>
        <fullName evidence="8">Ribonuclease BN</fullName>
    </submittedName>
</protein>
<dbReference type="InterPro" id="IPR017039">
    <property type="entry name" value="Virul_fac_BrkB"/>
</dbReference>